<evidence type="ECO:0000313" key="1">
    <source>
        <dbReference type="EMBL" id="SVD04584.1"/>
    </source>
</evidence>
<sequence>MKADIKPFVDLFKKPSYAEVEIVYETRGVTIPKTLMLGLEKSTSRLYVFEWSVKNEGTPAETGDFVAGRFLTFEGNSWVSRHTSPNVKFKTYEEITRYWNENMVLHPMPPKGTKEYEDSILNSYISEMSEGMSSLSHVG</sequence>
<dbReference type="AlphaFoldDB" id="A0A382S3S8"/>
<accession>A0A382S3S8</accession>
<organism evidence="1">
    <name type="scientific">marine metagenome</name>
    <dbReference type="NCBI Taxonomy" id="408172"/>
    <lineage>
        <taxon>unclassified sequences</taxon>
        <taxon>metagenomes</taxon>
        <taxon>ecological metagenomes</taxon>
    </lineage>
</organism>
<proteinExistence type="predicted"/>
<protein>
    <submittedName>
        <fullName evidence="1">Uncharacterized protein</fullName>
    </submittedName>
</protein>
<dbReference type="EMBL" id="UINC01126235">
    <property type="protein sequence ID" value="SVD04584.1"/>
    <property type="molecule type" value="Genomic_DNA"/>
</dbReference>
<reference evidence="1" key="1">
    <citation type="submission" date="2018-05" db="EMBL/GenBank/DDBJ databases">
        <authorList>
            <person name="Lanie J.A."/>
            <person name="Ng W.-L."/>
            <person name="Kazmierczak K.M."/>
            <person name="Andrzejewski T.M."/>
            <person name="Davidsen T.M."/>
            <person name="Wayne K.J."/>
            <person name="Tettelin H."/>
            <person name="Glass J.I."/>
            <person name="Rusch D."/>
            <person name="Podicherti R."/>
            <person name="Tsui H.-C.T."/>
            <person name="Winkler M.E."/>
        </authorList>
    </citation>
    <scope>NUCLEOTIDE SEQUENCE</scope>
</reference>
<gene>
    <name evidence="1" type="ORF">METZ01_LOCUS357438</name>
</gene>
<name>A0A382S3S8_9ZZZZ</name>